<evidence type="ECO:0000313" key="1">
    <source>
        <dbReference type="EMBL" id="JAP45452.1"/>
    </source>
</evidence>
<name>A0A0X3PBJ2_SCHSO</name>
<gene>
    <name evidence="1" type="ORF">TR137329</name>
</gene>
<dbReference type="AlphaFoldDB" id="A0A0X3PBJ2"/>
<sequence length="129" mass="14854">MGEAKSLVEDLTSVFQTWAKTGLTESFKRPSKIKPLEQKRDVDELIKMLRKNRPVDPPSGWNSLSRRWWNAVTSNNLNEMSQLLVEDSTLIRWKNPFDGVSSHSLFYSNLPILYSELSFSISIGLFDVF</sequence>
<dbReference type="EMBL" id="GEEE01017773">
    <property type="protein sequence ID" value="JAP45452.1"/>
    <property type="molecule type" value="Transcribed_RNA"/>
</dbReference>
<reference evidence="1" key="1">
    <citation type="submission" date="2016-01" db="EMBL/GenBank/DDBJ databases">
        <title>Reference transcriptome for the parasite Schistocephalus solidus: insights into the molecular evolution of parasitism.</title>
        <authorList>
            <person name="Hebert F.O."/>
            <person name="Grambauer S."/>
            <person name="Barber I."/>
            <person name="Landry C.R."/>
            <person name="Aubin-Horth N."/>
        </authorList>
    </citation>
    <scope>NUCLEOTIDE SEQUENCE</scope>
</reference>
<accession>A0A0X3PBJ2</accession>
<proteinExistence type="predicted"/>
<protein>
    <submittedName>
        <fullName evidence="1">Uncharacterized protein</fullName>
    </submittedName>
</protein>
<organism evidence="1">
    <name type="scientific">Schistocephalus solidus</name>
    <name type="common">Tapeworm</name>
    <dbReference type="NCBI Taxonomy" id="70667"/>
    <lineage>
        <taxon>Eukaryota</taxon>
        <taxon>Metazoa</taxon>
        <taxon>Spiralia</taxon>
        <taxon>Lophotrochozoa</taxon>
        <taxon>Platyhelminthes</taxon>
        <taxon>Cestoda</taxon>
        <taxon>Eucestoda</taxon>
        <taxon>Diphyllobothriidea</taxon>
        <taxon>Diphyllobothriidae</taxon>
        <taxon>Schistocephalus</taxon>
    </lineage>
</organism>